<comment type="caution">
    <text evidence="21">The sequence shown here is derived from an EMBL/GenBank/DDBJ whole genome shotgun (WGS) entry which is preliminary data.</text>
</comment>
<dbReference type="CDD" id="cd03425">
    <property type="entry name" value="NUDIX_MutT_NudA_like"/>
    <property type="match status" value="1"/>
</dbReference>
<dbReference type="PANTHER" id="PTHR47707">
    <property type="entry name" value="8-OXO-DGTP DIPHOSPHATASE"/>
    <property type="match status" value="1"/>
</dbReference>
<proteinExistence type="inferred from homology"/>
<dbReference type="Proteomes" id="UP000321405">
    <property type="component" value="Unassembled WGS sequence"/>
</dbReference>
<evidence type="ECO:0000256" key="16">
    <source>
        <dbReference type="ARBA" id="ARBA00042798"/>
    </source>
</evidence>
<dbReference type="GO" id="GO:0035539">
    <property type="term" value="F:8-oxo-7,8-dihydrodeoxyguanosine triphosphate pyrophosphatase activity"/>
    <property type="evidence" value="ECO:0007669"/>
    <property type="project" value="UniProtKB-EC"/>
</dbReference>
<dbReference type="InterPro" id="IPR000182">
    <property type="entry name" value="GNAT_dom"/>
</dbReference>
<dbReference type="InterPro" id="IPR016181">
    <property type="entry name" value="Acyl_CoA_acyltransferase"/>
</dbReference>
<evidence type="ECO:0000256" key="12">
    <source>
        <dbReference type="ARBA" id="ARBA00038905"/>
    </source>
</evidence>
<evidence type="ECO:0000256" key="9">
    <source>
        <dbReference type="ARBA" id="ARBA00023204"/>
    </source>
</evidence>
<comment type="cofactor">
    <cofactor evidence="1">
        <name>Mg(2+)</name>
        <dbReference type="ChEBI" id="CHEBI:18420"/>
    </cofactor>
</comment>
<dbReference type="PRINTS" id="PR00502">
    <property type="entry name" value="NUDIXFAMILY"/>
</dbReference>
<dbReference type="GO" id="GO:0006281">
    <property type="term" value="P:DNA repair"/>
    <property type="evidence" value="ECO:0007669"/>
    <property type="project" value="UniProtKB-KW"/>
</dbReference>
<evidence type="ECO:0000256" key="15">
    <source>
        <dbReference type="ARBA" id="ARBA00041979"/>
    </source>
</evidence>
<dbReference type="PROSITE" id="PS00893">
    <property type="entry name" value="NUDIX_BOX"/>
    <property type="match status" value="1"/>
</dbReference>
<dbReference type="Gene3D" id="3.90.79.10">
    <property type="entry name" value="Nucleoside Triphosphate Pyrophosphohydrolase"/>
    <property type="match status" value="1"/>
</dbReference>
<evidence type="ECO:0000256" key="6">
    <source>
        <dbReference type="ARBA" id="ARBA00022763"/>
    </source>
</evidence>
<keyword evidence="8" id="KW-0460">Magnesium</keyword>
<dbReference type="GO" id="GO:0016747">
    <property type="term" value="F:acyltransferase activity, transferring groups other than amino-acyl groups"/>
    <property type="evidence" value="ECO:0007669"/>
    <property type="project" value="InterPro"/>
</dbReference>
<dbReference type="GO" id="GO:0006260">
    <property type="term" value="P:DNA replication"/>
    <property type="evidence" value="ECO:0007669"/>
    <property type="project" value="UniProtKB-KW"/>
</dbReference>
<dbReference type="SUPFAM" id="SSF55811">
    <property type="entry name" value="Nudix"/>
    <property type="match status" value="1"/>
</dbReference>
<evidence type="ECO:0000256" key="7">
    <source>
        <dbReference type="ARBA" id="ARBA00022801"/>
    </source>
</evidence>
<dbReference type="Pfam" id="PF00293">
    <property type="entry name" value="NUDIX"/>
    <property type="match status" value="1"/>
</dbReference>
<gene>
    <name evidence="21" type="ORF">SSA02_05700</name>
</gene>
<dbReference type="PROSITE" id="PS51462">
    <property type="entry name" value="NUDIX"/>
    <property type="match status" value="1"/>
</dbReference>
<comment type="catalytic activity">
    <reaction evidence="10">
        <text>8-oxo-dGTP + H2O = 8-oxo-dGMP + diphosphate + H(+)</text>
        <dbReference type="Rhea" id="RHEA:31575"/>
        <dbReference type="ChEBI" id="CHEBI:15377"/>
        <dbReference type="ChEBI" id="CHEBI:15378"/>
        <dbReference type="ChEBI" id="CHEBI:33019"/>
        <dbReference type="ChEBI" id="CHEBI:63224"/>
        <dbReference type="ChEBI" id="CHEBI:77896"/>
        <dbReference type="EC" id="3.6.1.55"/>
    </reaction>
</comment>
<dbReference type="GO" id="GO:0044716">
    <property type="term" value="F:8-oxo-GDP phosphatase activity"/>
    <property type="evidence" value="ECO:0007669"/>
    <property type="project" value="TreeGrafter"/>
</dbReference>
<dbReference type="InterPro" id="IPR020476">
    <property type="entry name" value="Nudix_hydrolase"/>
</dbReference>
<evidence type="ECO:0000259" key="20">
    <source>
        <dbReference type="PROSITE" id="PS51462"/>
    </source>
</evidence>
<comment type="similarity">
    <text evidence="2 17">Belongs to the Nudix hydrolase family.</text>
</comment>
<evidence type="ECO:0000256" key="10">
    <source>
        <dbReference type="ARBA" id="ARBA00035861"/>
    </source>
</evidence>
<dbReference type="InterPro" id="IPR000086">
    <property type="entry name" value="NUDIX_hydrolase_dom"/>
</dbReference>
<dbReference type="GO" id="GO:0008413">
    <property type="term" value="F:8-oxo-7,8-dihydroguanosine triphosphate pyrophosphatase activity"/>
    <property type="evidence" value="ECO:0007669"/>
    <property type="project" value="TreeGrafter"/>
</dbReference>
<sequence length="367" mass="39504">MTASIEIAPYRLRPLRLSDGADIHRLVNDWSVVRMLSHLPFPYPRELADRWIGSTIQRQSAGQAWHFGICDDKALIGCIGVSLDAPGRAARIGYWLGRAHWGRGIATLCVTRIVAWAFETLPASQILADVAQDNPASIALLRRLGFSEAGRTTIAFLSRGGEPCPVLTMSLARSGFSSVAARLGTVSAETSADHDPGMTPRPTGPATATAMPAASGAGTVPDGIATKRPASAAPRILLVVAAVLVDRENRVLIARRPPGKPLAGLWEFPGGKVEHNESPEQALIRELHEELGVDLSAGCIAPLTFVSENSGGRHLLMPLFICRRWRHDPVGREGQELAWVSPEALHAYPMPNPDRPLIPLLQELLSG</sequence>
<evidence type="ECO:0000256" key="1">
    <source>
        <dbReference type="ARBA" id="ARBA00001946"/>
    </source>
</evidence>
<keyword evidence="9" id="KW-0234">DNA repair</keyword>
<keyword evidence="5" id="KW-0479">Metal-binding</keyword>
<keyword evidence="22" id="KW-1185">Reference proteome</keyword>
<dbReference type="OrthoDB" id="9810648at2"/>
<evidence type="ECO:0000256" key="13">
    <source>
        <dbReference type="ARBA" id="ARBA00040794"/>
    </source>
</evidence>
<dbReference type="InterPro" id="IPR020084">
    <property type="entry name" value="NUDIX_hydrolase_CS"/>
</dbReference>
<feature type="compositionally biased region" description="Low complexity" evidence="18">
    <location>
        <begin position="197"/>
        <end position="214"/>
    </location>
</feature>
<evidence type="ECO:0000256" key="17">
    <source>
        <dbReference type="RuleBase" id="RU003476"/>
    </source>
</evidence>
<evidence type="ECO:0000256" key="8">
    <source>
        <dbReference type="ARBA" id="ARBA00022842"/>
    </source>
</evidence>
<evidence type="ECO:0000256" key="3">
    <source>
        <dbReference type="ARBA" id="ARBA00022457"/>
    </source>
</evidence>
<dbReference type="FunFam" id="3.90.79.10:FF:000014">
    <property type="entry name" value="8-oxo-dGTP diphosphatase MutT"/>
    <property type="match status" value="1"/>
</dbReference>
<protein>
    <recommendedName>
        <fullName evidence="13">8-oxo-dGTP diphosphatase</fullName>
        <ecNumber evidence="12">3.6.1.55</ecNumber>
    </recommendedName>
    <alternativeName>
        <fullName evidence="16">7,8-dihydro-8-oxoguanine-triphosphatase</fullName>
    </alternativeName>
    <alternativeName>
        <fullName evidence="15">Mutator protein MutT</fullName>
    </alternativeName>
    <alternativeName>
        <fullName evidence="14">dGTP pyrophosphohydrolase</fullName>
    </alternativeName>
</protein>
<name>A0A511BM46_9PROT</name>
<keyword evidence="7 17" id="KW-0378">Hydrolase</keyword>
<dbReference type="GO" id="GO:0044715">
    <property type="term" value="F:8-oxo-dGDP phosphatase activity"/>
    <property type="evidence" value="ECO:0007669"/>
    <property type="project" value="TreeGrafter"/>
</dbReference>
<dbReference type="PROSITE" id="PS51186">
    <property type="entry name" value="GNAT"/>
    <property type="match status" value="1"/>
</dbReference>
<dbReference type="Gene3D" id="3.40.630.30">
    <property type="match status" value="1"/>
</dbReference>
<evidence type="ECO:0000259" key="19">
    <source>
        <dbReference type="PROSITE" id="PS51186"/>
    </source>
</evidence>
<feature type="domain" description="N-acetyltransferase" evidence="19">
    <location>
        <begin position="10"/>
        <end position="174"/>
    </location>
</feature>
<feature type="domain" description="Nudix hydrolase" evidence="20">
    <location>
        <begin position="234"/>
        <end position="363"/>
    </location>
</feature>
<evidence type="ECO:0000256" key="2">
    <source>
        <dbReference type="ARBA" id="ARBA00005582"/>
    </source>
</evidence>
<keyword evidence="6" id="KW-0227">DNA damage</keyword>
<keyword evidence="3" id="KW-0515">Mutator protein</keyword>
<dbReference type="PANTHER" id="PTHR47707:SF1">
    <property type="entry name" value="NUDIX HYDROLASE FAMILY PROTEIN"/>
    <property type="match status" value="1"/>
</dbReference>
<dbReference type="InterPro" id="IPR047127">
    <property type="entry name" value="MutT-like"/>
</dbReference>
<comment type="catalytic activity">
    <reaction evidence="11">
        <text>8-oxo-GTP + H2O = 8-oxo-GMP + diphosphate + H(+)</text>
        <dbReference type="Rhea" id="RHEA:67616"/>
        <dbReference type="ChEBI" id="CHEBI:15377"/>
        <dbReference type="ChEBI" id="CHEBI:15378"/>
        <dbReference type="ChEBI" id="CHEBI:33019"/>
        <dbReference type="ChEBI" id="CHEBI:143553"/>
        <dbReference type="ChEBI" id="CHEBI:145694"/>
    </reaction>
</comment>
<evidence type="ECO:0000256" key="11">
    <source>
        <dbReference type="ARBA" id="ARBA00036904"/>
    </source>
</evidence>
<reference evidence="21 22" key="1">
    <citation type="submission" date="2019-07" db="EMBL/GenBank/DDBJ databases">
        <title>Whole genome shotgun sequence of Swaminathania salitolerans NBRC 104436.</title>
        <authorList>
            <person name="Hosoyama A."/>
            <person name="Uohara A."/>
            <person name="Ohji S."/>
            <person name="Ichikawa N."/>
        </authorList>
    </citation>
    <scope>NUCLEOTIDE SEQUENCE [LARGE SCALE GENOMIC DNA]</scope>
    <source>
        <strain evidence="21 22">NBRC 104436</strain>
    </source>
</reference>
<dbReference type="InterPro" id="IPR015797">
    <property type="entry name" value="NUDIX_hydrolase-like_dom_sf"/>
</dbReference>
<evidence type="ECO:0000256" key="14">
    <source>
        <dbReference type="ARBA" id="ARBA00041592"/>
    </source>
</evidence>
<keyword evidence="4" id="KW-0235">DNA replication</keyword>
<dbReference type="EC" id="3.6.1.55" evidence="12"/>
<accession>A0A511BM46</accession>
<evidence type="ECO:0000313" key="21">
    <source>
        <dbReference type="EMBL" id="GEL01407.1"/>
    </source>
</evidence>
<organism evidence="21 22">
    <name type="scientific">Swaminathania salitolerans</name>
    <dbReference type="NCBI Taxonomy" id="182838"/>
    <lineage>
        <taxon>Bacteria</taxon>
        <taxon>Pseudomonadati</taxon>
        <taxon>Pseudomonadota</taxon>
        <taxon>Alphaproteobacteria</taxon>
        <taxon>Acetobacterales</taxon>
        <taxon>Acetobacteraceae</taxon>
        <taxon>Swaminathania</taxon>
    </lineage>
</organism>
<feature type="region of interest" description="Disordered" evidence="18">
    <location>
        <begin position="188"/>
        <end position="214"/>
    </location>
</feature>
<evidence type="ECO:0000313" key="22">
    <source>
        <dbReference type="Proteomes" id="UP000321405"/>
    </source>
</evidence>
<dbReference type="AlphaFoldDB" id="A0A511BM46"/>
<evidence type="ECO:0000256" key="18">
    <source>
        <dbReference type="SAM" id="MobiDB-lite"/>
    </source>
</evidence>
<evidence type="ECO:0000256" key="5">
    <source>
        <dbReference type="ARBA" id="ARBA00022723"/>
    </source>
</evidence>
<dbReference type="EMBL" id="BJVC01000001">
    <property type="protein sequence ID" value="GEL01407.1"/>
    <property type="molecule type" value="Genomic_DNA"/>
</dbReference>
<dbReference type="Pfam" id="PF13302">
    <property type="entry name" value="Acetyltransf_3"/>
    <property type="match status" value="1"/>
</dbReference>
<dbReference type="GO" id="GO:0046872">
    <property type="term" value="F:metal ion binding"/>
    <property type="evidence" value="ECO:0007669"/>
    <property type="project" value="UniProtKB-KW"/>
</dbReference>
<dbReference type="RefSeq" id="WP_147092361.1">
    <property type="nucleotide sequence ID" value="NZ_BJVC01000001.1"/>
</dbReference>
<dbReference type="SUPFAM" id="SSF55729">
    <property type="entry name" value="Acyl-CoA N-acyltransferases (Nat)"/>
    <property type="match status" value="1"/>
</dbReference>
<evidence type="ECO:0000256" key="4">
    <source>
        <dbReference type="ARBA" id="ARBA00022705"/>
    </source>
</evidence>